<feature type="chain" id="PRO_5008612317" description="DUF11 domain-containing protein" evidence="1">
    <location>
        <begin position="24"/>
        <end position="211"/>
    </location>
</feature>
<dbReference type="EMBL" id="LZMZ01000012">
    <property type="protein sequence ID" value="OBX79481.1"/>
    <property type="molecule type" value="Genomic_DNA"/>
</dbReference>
<dbReference type="Proteomes" id="UP000092508">
    <property type="component" value="Unassembled WGS sequence"/>
</dbReference>
<sequence length="211" mass="22484">MLKTTAKFAALLAAGVLSSQAFAVLPTLTADPNANNAAYNGYNTGSYNNATAQPVIASPQLTNLISGNQSVPRAPAANNAALTSRVLVSVVGRDATGQEALSPITPQTQVASGNVLEYRGYITNQGSERVRNMKVTFDIPANMELISQADLEPARARGSVDGVNFQYMPLKMNVGGVLQDVPMSQYRAVQWEIPGLGLNEVAMVKYRLRVK</sequence>
<accession>A0A1B8QD06</accession>
<evidence type="ECO:0000256" key="1">
    <source>
        <dbReference type="SAM" id="SignalP"/>
    </source>
</evidence>
<dbReference type="AlphaFoldDB" id="A0A1B8QD06"/>
<protein>
    <recommendedName>
        <fullName evidence="4">DUF11 domain-containing protein</fullName>
    </recommendedName>
</protein>
<dbReference type="RefSeq" id="WP_067235972.1">
    <property type="nucleotide sequence ID" value="NZ_CP171125.1"/>
</dbReference>
<gene>
    <name evidence="2" type="ORF">A9308_00065</name>
</gene>
<feature type="signal peptide" evidence="1">
    <location>
        <begin position="1"/>
        <end position="23"/>
    </location>
</feature>
<proteinExistence type="predicted"/>
<evidence type="ECO:0000313" key="2">
    <source>
        <dbReference type="EMBL" id="OBX79481.1"/>
    </source>
</evidence>
<organism evidence="2 3">
    <name type="scientific">Faucicola atlantae</name>
    <dbReference type="NCBI Taxonomy" id="34059"/>
    <lineage>
        <taxon>Bacteria</taxon>
        <taxon>Pseudomonadati</taxon>
        <taxon>Pseudomonadota</taxon>
        <taxon>Gammaproteobacteria</taxon>
        <taxon>Moraxellales</taxon>
        <taxon>Moraxellaceae</taxon>
        <taxon>Faucicola</taxon>
    </lineage>
</organism>
<name>A0A1B8QD06_9GAMM</name>
<comment type="caution">
    <text evidence="2">The sequence shown here is derived from an EMBL/GenBank/DDBJ whole genome shotgun (WGS) entry which is preliminary data.</text>
</comment>
<dbReference type="OrthoDB" id="6647713at2"/>
<reference evidence="2 3" key="1">
    <citation type="submission" date="2016-06" db="EMBL/GenBank/DDBJ databases">
        <title>Draft genome of Moraxella atlantae CCUG 66109.</title>
        <authorList>
            <person name="Salva-Serra F."/>
            <person name="Engstrom-Jakobsson H."/>
            <person name="Thorell K."/>
            <person name="Gonzales-Siles L."/>
            <person name="Karlsson R."/>
            <person name="Boulund F."/>
            <person name="Engstrand L."/>
            <person name="Kristiansson E."/>
            <person name="Moore E."/>
        </authorList>
    </citation>
    <scope>NUCLEOTIDE SEQUENCE [LARGE SCALE GENOMIC DNA]</scope>
    <source>
        <strain evidence="2 3">CCUG 66109</strain>
    </source>
</reference>
<evidence type="ECO:0000313" key="3">
    <source>
        <dbReference type="Proteomes" id="UP000092508"/>
    </source>
</evidence>
<keyword evidence="1" id="KW-0732">Signal</keyword>
<evidence type="ECO:0008006" key="4">
    <source>
        <dbReference type="Google" id="ProtNLM"/>
    </source>
</evidence>